<dbReference type="RefSeq" id="WP_092664627.1">
    <property type="nucleotide sequence ID" value="NZ_FOCX01000052.1"/>
</dbReference>
<organism evidence="4 5">
    <name type="scientific">Halorientalis persicus</name>
    <dbReference type="NCBI Taxonomy" id="1367881"/>
    <lineage>
        <taxon>Archaea</taxon>
        <taxon>Methanobacteriati</taxon>
        <taxon>Methanobacteriota</taxon>
        <taxon>Stenosarchaea group</taxon>
        <taxon>Halobacteria</taxon>
        <taxon>Halobacteriales</taxon>
        <taxon>Haloarculaceae</taxon>
        <taxon>Halorientalis</taxon>
    </lineage>
</organism>
<dbReference type="GO" id="GO:0070897">
    <property type="term" value="P:transcription preinitiation complex assembly"/>
    <property type="evidence" value="ECO:0007669"/>
    <property type="project" value="InterPro"/>
</dbReference>
<gene>
    <name evidence="4" type="ORF">SAMN05216388_105213</name>
</gene>
<keyword evidence="5" id="KW-1185">Reference proteome</keyword>
<protein>
    <submittedName>
        <fullName evidence="4">Transcription initiation factor TFIIB</fullName>
    </submittedName>
</protein>
<dbReference type="InterPro" id="IPR013150">
    <property type="entry name" value="TFIIB_cyclin"/>
</dbReference>
<keyword evidence="2" id="KW-0804">Transcription</keyword>
<dbReference type="InterPro" id="IPR036915">
    <property type="entry name" value="Cyclin-like_sf"/>
</dbReference>
<evidence type="ECO:0000313" key="5">
    <source>
        <dbReference type="Proteomes" id="UP000198775"/>
    </source>
</evidence>
<accession>A0A1H8W9D7</accession>
<proteinExistence type="predicted"/>
<feature type="domain" description="Transcription factor TFIIB cyclin-like" evidence="3">
    <location>
        <begin position="82"/>
        <end position="137"/>
    </location>
</feature>
<dbReference type="Gene3D" id="1.10.472.10">
    <property type="entry name" value="Cyclin-like"/>
    <property type="match status" value="1"/>
</dbReference>
<evidence type="ECO:0000313" key="4">
    <source>
        <dbReference type="EMBL" id="SEP24250.1"/>
    </source>
</evidence>
<keyword evidence="4" id="KW-0648">Protein biosynthesis</keyword>
<keyword evidence="1" id="KW-0805">Transcription regulation</keyword>
<feature type="domain" description="Transcription factor TFIIB cyclin-like" evidence="3">
    <location>
        <begin position="154"/>
        <end position="233"/>
    </location>
</feature>
<evidence type="ECO:0000256" key="2">
    <source>
        <dbReference type="ARBA" id="ARBA00023163"/>
    </source>
</evidence>
<keyword evidence="4" id="KW-0396">Initiation factor</keyword>
<dbReference type="Pfam" id="PF00382">
    <property type="entry name" value="TFIIB"/>
    <property type="match status" value="2"/>
</dbReference>
<sequence>MMDTSYSLSNPVCADCGLVIGNSDVASLHGSPNCESTSVQQRSWMDYCTVMNATEKRFAQAIGLLEDLTPIFQLTSPQRIATAEIVRDAVQTRVTDGRHNGSIVAAALILAKRKGNTPLSINRVATAASLSQTDLRSAVGVLSEELGVNPPPPEPADYVLSFATELDTPLSVVRDTDQLLTRARSEGLLAGRNPAGVAAAVLYIVSNEGYTQQQLADLAGVSPETIRVRLNELRGLDSDA</sequence>
<dbReference type="GO" id="GO:0003743">
    <property type="term" value="F:translation initiation factor activity"/>
    <property type="evidence" value="ECO:0007669"/>
    <property type="project" value="UniProtKB-KW"/>
</dbReference>
<dbReference type="EMBL" id="FOCX01000052">
    <property type="protein sequence ID" value="SEP24250.1"/>
    <property type="molecule type" value="Genomic_DNA"/>
</dbReference>
<name>A0A1H8W9D7_9EURY</name>
<evidence type="ECO:0000256" key="1">
    <source>
        <dbReference type="ARBA" id="ARBA00023015"/>
    </source>
</evidence>
<dbReference type="PANTHER" id="PTHR11618">
    <property type="entry name" value="TRANSCRIPTION INITIATION FACTOR IIB-RELATED"/>
    <property type="match status" value="1"/>
</dbReference>
<dbReference type="InterPro" id="IPR000812">
    <property type="entry name" value="TFIIB"/>
</dbReference>
<dbReference type="OrthoDB" id="350863at2157"/>
<dbReference type="AlphaFoldDB" id="A0A1H8W9D7"/>
<evidence type="ECO:0000259" key="3">
    <source>
        <dbReference type="Pfam" id="PF00382"/>
    </source>
</evidence>
<dbReference type="GO" id="GO:0017025">
    <property type="term" value="F:TBP-class protein binding"/>
    <property type="evidence" value="ECO:0007669"/>
    <property type="project" value="InterPro"/>
</dbReference>
<dbReference type="PANTHER" id="PTHR11618:SF13">
    <property type="entry name" value="TRANSCRIPTION INITIATION FACTOR IIB"/>
    <property type="match status" value="1"/>
</dbReference>
<dbReference type="Proteomes" id="UP000198775">
    <property type="component" value="Unassembled WGS sequence"/>
</dbReference>
<dbReference type="SUPFAM" id="SSF47954">
    <property type="entry name" value="Cyclin-like"/>
    <property type="match status" value="2"/>
</dbReference>
<dbReference type="GO" id="GO:0097550">
    <property type="term" value="C:transcription preinitiation complex"/>
    <property type="evidence" value="ECO:0007669"/>
    <property type="project" value="TreeGrafter"/>
</dbReference>
<dbReference type="PRINTS" id="PR00685">
    <property type="entry name" value="TIFACTORIIB"/>
</dbReference>
<dbReference type="Gene3D" id="1.10.472.170">
    <property type="match status" value="1"/>
</dbReference>
<reference evidence="5" key="1">
    <citation type="submission" date="2016-10" db="EMBL/GenBank/DDBJ databases">
        <authorList>
            <person name="Varghese N."/>
            <person name="Submissions S."/>
        </authorList>
    </citation>
    <scope>NUCLEOTIDE SEQUENCE [LARGE SCALE GENOMIC DNA]</scope>
    <source>
        <strain evidence="5">IBRC-M 10043</strain>
    </source>
</reference>